<comment type="caution">
    <text evidence="1">The sequence shown here is derived from an EMBL/GenBank/DDBJ whole genome shotgun (WGS) entry which is preliminary data.</text>
</comment>
<dbReference type="Proteomes" id="UP001239111">
    <property type="component" value="Chromosome 2"/>
</dbReference>
<organism evidence="1 2">
    <name type="scientific">Eretmocerus hayati</name>
    <dbReference type="NCBI Taxonomy" id="131215"/>
    <lineage>
        <taxon>Eukaryota</taxon>
        <taxon>Metazoa</taxon>
        <taxon>Ecdysozoa</taxon>
        <taxon>Arthropoda</taxon>
        <taxon>Hexapoda</taxon>
        <taxon>Insecta</taxon>
        <taxon>Pterygota</taxon>
        <taxon>Neoptera</taxon>
        <taxon>Endopterygota</taxon>
        <taxon>Hymenoptera</taxon>
        <taxon>Apocrita</taxon>
        <taxon>Proctotrupomorpha</taxon>
        <taxon>Chalcidoidea</taxon>
        <taxon>Aphelinidae</taxon>
        <taxon>Aphelininae</taxon>
        <taxon>Eretmocerus</taxon>
    </lineage>
</organism>
<proteinExistence type="predicted"/>
<accession>A0ACC2P8U4</accession>
<evidence type="ECO:0000313" key="1">
    <source>
        <dbReference type="EMBL" id="KAJ8678882.1"/>
    </source>
</evidence>
<name>A0ACC2P8U4_9HYME</name>
<gene>
    <name evidence="1" type="ORF">QAD02_014669</name>
</gene>
<keyword evidence="2" id="KW-1185">Reference proteome</keyword>
<reference evidence="1" key="1">
    <citation type="submission" date="2023-04" db="EMBL/GenBank/DDBJ databases">
        <title>A chromosome-level genome assembly of the parasitoid wasp Eretmocerus hayati.</title>
        <authorList>
            <person name="Zhong Y."/>
            <person name="Liu S."/>
            <person name="Liu Y."/>
        </authorList>
    </citation>
    <scope>NUCLEOTIDE SEQUENCE</scope>
    <source>
        <strain evidence="1">ZJU_SS_LIU_2023</strain>
    </source>
</reference>
<protein>
    <submittedName>
        <fullName evidence="1">Uncharacterized protein</fullName>
    </submittedName>
</protein>
<sequence>MQKSDIWVICWQSLLFTAVICQNNIEYTNKLRKVFEWKQLDFDFGSDIAREAAIRNGRYRPGASIPIDVDVHYGINGHVVFVTMPRLEQGIPITLGYVTELVSAEGNPLIAPYPSWEWNKLGDCDAITSTYRVQIDECERLWVLDTGMIGDRRICPPQILSFSLSTNKLLSRYKIPSDQYMDKSLFVTPAVDLRSLVDLKCRDTFVYAADVTRFGLVVYDHRAGRSWRINNNLFYPYPPYGTFEIRSEKFDLMDGILGLALGPVRADGDRILYFHSLASRTESYVPTSVIRNSTTFENNPDASARSFQSFILQRPSQSAAEAMDRDGVLYFGLMTDLAIACWNSKHYPEFGGRNIEKLVINEDTLQFASGLKVISPRTNRQELWVSTAAFQRYIGGTLRSNETNFRIQAGYIDELTRGTKCDVSALDVYLHTQGRLPSPAPAP</sequence>
<evidence type="ECO:0000313" key="2">
    <source>
        <dbReference type="Proteomes" id="UP001239111"/>
    </source>
</evidence>
<dbReference type="EMBL" id="CM056742">
    <property type="protein sequence ID" value="KAJ8678882.1"/>
    <property type="molecule type" value="Genomic_DNA"/>
</dbReference>